<gene>
    <name evidence="4" type="ORF">PHJA_001737900</name>
</gene>
<dbReference type="Gene3D" id="3.40.462.20">
    <property type="match status" value="1"/>
</dbReference>
<evidence type="ECO:0000313" key="4">
    <source>
        <dbReference type="EMBL" id="GFP95938.1"/>
    </source>
</evidence>
<dbReference type="PANTHER" id="PTHR32448">
    <property type="entry name" value="OS08G0158400 PROTEIN"/>
    <property type="match status" value="1"/>
</dbReference>
<keyword evidence="1" id="KW-0285">Flavoprotein</keyword>
<dbReference type="EMBL" id="BMAC01000411">
    <property type="protein sequence ID" value="GFP95938.1"/>
    <property type="molecule type" value="Genomic_DNA"/>
</dbReference>
<evidence type="ECO:0000256" key="2">
    <source>
        <dbReference type="ARBA" id="ARBA00022827"/>
    </source>
</evidence>
<protein>
    <submittedName>
        <fullName evidence="4">Reticuline oxidase-like protein</fullName>
    </submittedName>
</protein>
<dbReference type="InterPro" id="IPR016169">
    <property type="entry name" value="FAD-bd_PCMH_sub2"/>
</dbReference>
<dbReference type="Proteomes" id="UP000653305">
    <property type="component" value="Unassembled WGS sequence"/>
</dbReference>
<dbReference type="Pfam" id="PF08031">
    <property type="entry name" value="BBE"/>
    <property type="match status" value="1"/>
</dbReference>
<proteinExistence type="predicted"/>
<organism evidence="4 5">
    <name type="scientific">Phtheirospermum japonicum</name>
    <dbReference type="NCBI Taxonomy" id="374723"/>
    <lineage>
        <taxon>Eukaryota</taxon>
        <taxon>Viridiplantae</taxon>
        <taxon>Streptophyta</taxon>
        <taxon>Embryophyta</taxon>
        <taxon>Tracheophyta</taxon>
        <taxon>Spermatophyta</taxon>
        <taxon>Magnoliopsida</taxon>
        <taxon>eudicotyledons</taxon>
        <taxon>Gunneridae</taxon>
        <taxon>Pentapetalae</taxon>
        <taxon>asterids</taxon>
        <taxon>lamiids</taxon>
        <taxon>Lamiales</taxon>
        <taxon>Orobanchaceae</taxon>
        <taxon>Orobanchaceae incertae sedis</taxon>
        <taxon>Phtheirospermum</taxon>
    </lineage>
</organism>
<dbReference type="OrthoDB" id="407275at2759"/>
<dbReference type="GO" id="GO:0016491">
    <property type="term" value="F:oxidoreductase activity"/>
    <property type="evidence" value="ECO:0007669"/>
    <property type="project" value="InterPro"/>
</dbReference>
<evidence type="ECO:0000256" key="1">
    <source>
        <dbReference type="ARBA" id="ARBA00022630"/>
    </source>
</evidence>
<name>A0A830CFV7_9LAMI</name>
<dbReference type="GO" id="GO:0050660">
    <property type="term" value="F:flavin adenine dinucleotide binding"/>
    <property type="evidence" value="ECO:0007669"/>
    <property type="project" value="InterPro"/>
</dbReference>
<reference evidence="4" key="1">
    <citation type="submission" date="2020-07" db="EMBL/GenBank/DDBJ databases">
        <title>Ethylene signaling mediates host invasion by parasitic plants.</title>
        <authorList>
            <person name="Yoshida S."/>
        </authorList>
    </citation>
    <scope>NUCLEOTIDE SEQUENCE</scope>
    <source>
        <strain evidence="4">Okayama</strain>
    </source>
</reference>
<evidence type="ECO:0000259" key="3">
    <source>
        <dbReference type="Pfam" id="PF08031"/>
    </source>
</evidence>
<evidence type="ECO:0000313" key="5">
    <source>
        <dbReference type="Proteomes" id="UP000653305"/>
    </source>
</evidence>
<accession>A0A830CFV7</accession>
<keyword evidence="2" id="KW-0274">FAD</keyword>
<keyword evidence="5" id="KW-1185">Reference proteome</keyword>
<dbReference type="InterPro" id="IPR012951">
    <property type="entry name" value="BBE"/>
</dbReference>
<dbReference type="Gene3D" id="3.30.465.10">
    <property type="match status" value="1"/>
</dbReference>
<sequence length="137" mass="16140">MVFNSYGGRMSEIPESETPVPHRAGNLFKIQYSINWNEEGEEVDRDNIGQIRELYSFMKPYVSKNPREAYFNYRDLDIGTNDNGKNSYGQGKVYGVKYFKGNFDRLVKIKTKFDPDNFFRNEQSIPTLPFRTRRSKK</sequence>
<feature type="domain" description="Berberine/berberine-like" evidence="3">
    <location>
        <begin position="69"/>
        <end position="126"/>
    </location>
</feature>
<dbReference type="AlphaFoldDB" id="A0A830CFV7"/>
<comment type="caution">
    <text evidence="4">The sequence shown here is derived from an EMBL/GenBank/DDBJ whole genome shotgun (WGS) entry which is preliminary data.</text>
</comment>